<dbReference type="GO" id="GO:0003309">
    <property type="term" value="P:type B pancreatic cell differentiation"/>
    <property type="evidence" value="ECO:0007669"/>
    <property type="project" value="UniProtKB-ARBA"/>
</dbReference>
<dbReference type="PROSITE" id="PS00032">
    <property type="entry name" value="ANTENNAPEDIA"/>
    <property type="match status" value="1"/>
</dbReference>
<dbReference type="FunFam" id="1.10.10.60:FF:000176">
    <property type="entry name" value="pancreas/duodenum homeobox protein 1"/>
    <property type="match status" value="1"/>
</dbReference>
<evidence type="ECO:0000259" key="11">
    <source>
        <dbReference type="PROSITE" id="PS50071"/>
    </source>
</evidence>
<keyword evidence="6" id="KW-0804">Transcription</keyword>
<feature type="compositionally biased region" description="Basic and acidic residues" evidence="10">
    <location>
        <begin position="122"/>
        <end position="133"/>
    </location>
</feature>
<evidence type="ECO:0000256" key="8">
    <source>
        <dbReference type="PROSITE-ProRule" id="PRU00108"/>
    </source>
</evidence>
<dbReference type="InterPro" id="IPR001356">
    <property type="entry name" value="HD"/>
</dbReference>
<keyword evidence="5 8" id="KW-0371">Homeobox</keyword>
<dbReference type="PROSITE" id="PS00027">
    <property type="entry name" value="HOMEOBOX_1"/>
    <property type="match status" value="1"/>
</dbReference>
<dbReference type="PROSITE" id="PS50071">
    <property type="entry name" value="HOMEOBOX_2"/>
    <property type="match status" value="1"/>
</dbReference>
<evidence type="ECO:0000256" key="3">
    <source>
        <dbReference type="ARBA" id="ARBA00023015"/>
    </source>
</evidence>
<evidence type="ECO:0000256" key="6">
    <source>
        <dbReference type="ARBA" id="ARBA00023163"/>
    </source>
</evidence>
<evidence type="ECO:0000256" key="2">
    <source>
        <dbReference type="ARBA" id="ARBA00022473"/>
    </source>
</evidence>
<dbReference type="GO" id="GO:0005634">
    <property type="term" value="C:nucleus"/>
    <property type="evidence" value="ECO:0007669"/>
    <property type="project" value="UniProtKB-SubCell"/>
</dbReference>
<evidence type="ECO:0000256" key="5">
    <source>
        <dbReference type="ARBA" id="ARBA00023155"/>
    </source>
</evidence>
<dbReference type="PANTHER" id="PTHR45664">
    <property type="entry name" value="PROTEIN ZERKNUELLT 1-RELATED"/>
    <property type="match status" value="1"/>
</dbReference>
<dbReference type="GO" id="GO:0000978">
    <property type="term" value="F:RNA polymerase II cis-regulatory region sequence-specific DNA binding"/>
    <property type="evidence" value="ECO:0007669"/>
    <property type="project" value="TreeGrafter"/>
</dbReference>
<dbReference type="InterPro" id="IPR020479">
    <property type="entry name" value="HD_metazoa"/>
</dbReference>
<evidence type="ECO:0000313" key="13">
    <source>
        <dbReference type="Proteomes" id="UP000472260"/>
    </source>
</evidence>
<gene>
    <name evidence="12" type="primary">LOC107688385</name>
</gene>
<dbReference type="InterPro" id="IPR001827">
    <property type="entry name" value="Homeobox_Antennapedia_CS"/>
</dbReference>
<dbReference type="InterPro" id="IPR009057">
    <property type="entry name" value="Homeodomain-like_sf"/>
</dbReference>
<evidence type="ECO:0000256" key="7">
    <source>
        <dbReference type="ARBA" id="ARBA00023242"/>
    </source>
</evidence>
<organism evidence="12 13">
    <name type="scientific">Sinocyclocheilus anshuiensis</name>
    <dbReference type="NCBI Taxonomy" id="1608454"/>
    <lineage>
        <taxon>Eukaryota</taxon>
        <taxon>Metazoa</taxon>
        <taxon>Chordata</taxon>
        <taxon>Craniata</taxon>
        <taxon>Vertebrata</taxon>
        <taxon>Euteleostomi</taxon>
        <taxon>Actinopterygii</taxon>
        <taxon>Neopterygii</taxon>
        <taxon>Teleostei</taxon>
        <taxon>Ostariophysi</taxon>
        <taxon>Cypriniformes</taxon>
        <taxon>Cyprinidae</taxon>
        <taxon>Cyprininae</taxon>
        <taxon>Sinocyclocheilus</taxon>
    </lineage>
</organism>
<evidence type="ECO:0000313" key="12">
    <source>
        <dbReference type="Ensembl" id="ENSSANP00000027543.1"/>
    </source>
</evidence>
<dbReference type="Pfam" id="PF00046">
    <property type="entry name" value="Homeodomain"/>
    <property type="match status" value="1"/>
</dbReference>
<keyword evidence="3" id="KW-0805">Transcription regulation</keyword>
<comment type="subcellular location">
    <subcellularLocation>
        <location evidence="1 8 9">Nucleus</location>
    </subcellularLocation>
</comment>
<feature type="DNA-binding region" description="Homeobox" evidence="8">
    <location>
        <begin position="133"/>
        <end position="192"/>
    </location>
</feature>
<evidence type="ECO:0000256" key="10">
    <source>
        <dbReference type="SAM" id="MobiDB-lite"/>
    </source>
</evidence>
<proteinExistence type="predicted"/>
<evidence type="ECO:0000256" key="1">
    <source>
        <dbReference type="ARBA" id="ARBA00004123"/>
    </source>
</evidence>
<dbReference type="SUPFAM" id="SSF46689">
    <property type="entry name" value="Homeodomain-like"/>
    <property type="match status" value="1"/>
</dbReference>
<dbReference type="InterPro" id="IPR017970">
    <property type="entry name" value="Homeobox_CS"/>
</dbReference>
<keyword evidence="13" id="KW-1185">Reference proteome</keyword>
<keyword evidence="2" id="KW-0217">Developmental protein</keyword>
<sequence>MNYEFERETGFINSKPSLAECLTSFPPVDDLFQKSSNKSSARTNLHPLVLPPFEHTIPSLSLGTHSRYAGPRHSLDGGSPLHANSLTPEYPWMREKKTNKRNCPLIPTGSFTPTAGGPLGHSLEDGSRGEGGSRRLRTAYTNTQLLELEKEFHYNKYLCRLRRVEIAALLDLTERQVKVWFQNRWMKHKRQTQMKDIHGELSKTTVGEDNGAKSDEDASICGLSHSRLDRESNSFQNDLSTVSGQSCNDNDMQTFEMFSNSFMKRSLKYVYSQSPTALGKGTIICNSNRCASRLASPDNCGSPHVMDMSVQDLNFFSTDSCLSDAASPALYMSLESPDDVSTDFYFLKDSLTTADLQNANY</sequence>
<dbReference type="Proteomes" id="UP000472260">
    <property type="component" value="Unassembled WGS sequence"/>
</dbReference>
<dbReference type="PANTHER" id="PTHR45664:SF2">
    <property type="entry name" value="HOMEOTIC PROTEIN PROBOSCIPEDIA"/>
    <property type="match status" value="1"/>
</dbReference>
<dbReference type="AlphaFoldDB" id="A0A671M3Q9"/>
<protein>
    <submittedName>
        <fullName evidence="12">Homeobox protein Hox-A2a-like</fullName>
    </submittedName>
</protein>
<evidence type="ECO:0000256" key="9">
    <source>
        <dbReference type="RuleBase" id="RU000682"/>
    </source>
</evidence>
<dbReference type="GO" id="GO:0000981">
    <property type="term" value="F:DNA-binding transcription factor activity, RNA polymerase II-specific"/>
    <property type="evidence" value="ECO:0007669"/>
    <property type="project" value="InterPro"/>
</dbReference>
<dbReference type="Gene3D" id="1.10.10.60">
    <property type="entry name" value="Homeodomain-like"/>
    <property type="match status" value="1"/>
</dbReference>
<evidence type="ECO:0000256" key="4">
    <source>
        <dbReference type="ARBA" id="ARBA00023125"/>
    </source>
</evidence>
<keyword evidence="4 8" id="KW-0238">DNA-binding</keyword>
<keyword evidence="7 8" id="KW-0539">Nucleus</keyword>
<reference evidence="12" key="2">
    <citation type="submission" date="2025-09" db="UniProtKB">
        <authorList>
            <consortium name="Ensembl"/>
        </authorList>
    </citation>
    <scope>IDENTIFICATION</scope>
</reference>
<dbReference type="SMART" id="SM00389">
    <property type="entry name" value="HOX"/>
    <property type="match status" value="1"/>
</dbReference>
<reference evidence="12" key="1">
    <citation type="submission" date="2025-08" db="UniProtKB">
        <authorList>
            <consortium name="Ensembl"/>
        </authorList>
    </citation>
    <scope>IDENTIFICATION</scope>
</reference>
<name>A0A671M3Q9_9TELE</name>
<feature type="region of interest" description="Disordered" evidence="10">
    <location>
        <begin position="102"/>
        <end position="134"/>
    </location>
</feature>
<accession>A0A671M3Q9</accession>
<feature type="domain" description="Homeobox" evidence="11">
    <location>
        <begin position="131"/>
        <end position="191"/>
    </location>
</feature>
<dbReference type="PRINTS" id="PR00024">
    <property type="entry name" value="HOMEOBOX"/>
</dbReference>
<dbReference type="Ensembl" id="ENSSANT00000029319.1">
    <property type="protein sequence ID" value="ENSSANP00000027543.1"/>
    <property type="gene ID" value="ENSSANG00000014116.1"/>
</dbReference>
<dbReference type="CDD" id="cd00086">
    <property type="entry name" value="homeodomain"/>
    <property type="match status" value="1"/>
</dbReference>